<gene>
    <name evidence="1" type="ORF">ACFX5F_13010</name>
</gene>
<name>A0ABW6I8A5_9FLAO</name>
<accession>A0ABW6I8A5</accession>
<evidence type="ECO:0000313" key="2">
    <source>
        <dbReference type="Proteomes" id="UP001600107"/>
    </source>
</evidence>
<organism evidence="1 2">
    <name type="scientific">Flavobacterium zhoui</name>
    <dbReference type="NCBI Taxonomy" id="3230414"/>
    <lineage>
        <taxon>Bacteria</taxon>
        <taxon>Pseudomonadati</taxon>
        <taxon>Bacteroidota</taxon>
        <taxon>Flavobacteriia</taxon>
        <taxon>Flavobacteriales</taxon>
        <taxon>Flavobacteriaceae</taxon>
        <taxon>Flavobacterium</taxon>
    </lineage>
</organism>
<keyword evidence="2" id="KW-1185">Reference proteome</keyword>
<evidence type="ECO:0000313" key="1">
    <source>
        <dbReference type="EMBL" id="MFE3872142.1"/>
    </source>
</evidence>
<comment type="caution">
    <text evidence="1">The sequence shown here is derived from an EMBL/GenBank/DDBJ whole genome shotgun (WGS) entry which is preliminary data.</text>
</comment>
<dbReference type="Proteomes" id="UP001600107">
    <property type="component" value="Unassembled WGS sequence"/>
</dbReference>
<proteinExistence type="predicted"/>
<dbReference type="EMBL" id="JBHZPY010000012">
    <property type="protein sequence ID" value="MFE3872142.1"/>
    <property type="molecule type" value="Genomic_DNA"/>
</dbReference>
<dbReference type="RefSeq" id="WP_379852437.1">
    <property type="nucleotide sequence ID" value="NZ_JBHZPY010000012.1"/>
</dbReference>
<sequence>MAEIVTINVDFSEHERKLIIPEKIEVKQFSIIQWNVQNAYRHLDFEKESLIFTLYFENESPFQWKRNFVQIGLPFFFPYQTNEIIRLAEDSADKKGDYKYGVKIESANSKETLFDEDPYLIVR</sequence>
<reference evidence="1 2" key="1">
    <citation type="submission" date="2024-06" db="EMBL/GenBank/DDBJ databases">
        <title>Flavobacterium spp. isolated from glacier.</title>
        <authorList>
            <person name="Han D."/>
        </authorList>
    </citation>
    <scope>NUCLEOTIDE SEQUENCE [LARGE SCALE GENOMIC DNA]</scope>
    <source>
        <strain evidence="1 2">ZS1P70</strain>
    </source>
</reference>
<protein>
    <submittedName>
        <fullName evidence="1">Uncharacterized protein</fullName>
    </submittedName>
</protein>